<dbReference type="Pfam" id="PF23140">
    <property type="entry name" value="Gp80"/>
    <property type="match status" value="1"/>
</dbReference>
<protein>
    <submittedName>
        <fullName evidence="1">Uncharacterized protein</fullName>
    </submittedName>
</protein>
<name>A0A6J5RC89_9CAUD</name>
<reference evidence="1" key="1">
    <citation type="submission" date="2020-05" db="EMBL/GenBank/DDBJ databases">
        <authorList>
            <person name="Chiriac C."/>
            <person name="Salcher M."/>
            <person name="Ghai R."/>
            <person name="Kavagutti S V."/>
        </authorList>
    </citation>
    <scope>NUCLEOTIDE SEQUENCE</scope>
</reference>
<organism evidence="1">
    <name type="scientific">uncultured Caudovirales phage</name>
    <dbReference type="NCBI Taxonomy" id="2100421"/>
    <lineage>
        <taxon>Viruses</taxon>
        <taxon>Duplodnaviria</taxon>
        <taxon>Heunggongvirae</taxon>
        <taxon>Uroviricota</taxon>
        <taxon>Caudoviricetes</taxon>
        <taxon>Peduoviridae</taxon>
        <taxon>Maltschvirus</taxon>
        <taxon>Maltschvirus maltsch</taxon>
    </lineage>
</organism>
<gene>
    <name evidence="1" type="ORF">UFOVP1264_84</name>
</gene>
<dbReference type="EMBL" id="LR797213">
    <property type="protein sequence ID" value="CAB4194629.1"/>
    <property type="molecule type" value="Genomic_DNA"/>
</dbReference>
<dbReference type="InterPro" id="IPR056908">
    <property type="entry name" value="Gp80-like"/>
</dbReference>
<sequence length="139" mass="14711">MGRISAFGDRIMLAGLLTPDTVSILNNVHVALVNTVPNKNAIDASYLVEPAVSDGYSRAQYGIGRDFWTEALGVFYNTDTITFGLPTGDWGRITGWALCDASVSEGGNIIASGSLNNDATILAGSSVYLPAETLRLKLV</sequence>
<evidence type="ECO:0000313" key="1">
    <source>
        <dbReference type="EMBL" id="CAB4194629.1"/>
    </source>
</evidence>
<proteinExistence type="predicted"/>
<accession>A0A6J5RC89</accession>